<evidence type="ECO:0000256" key="5">
    <source>
        <dbReference type="ARBA" id="ARBA00022833"/>
    </source>
</evidence>
<dbReference type="GO" id="GO:0005634">
    <property type="term" value="C:nucleus"/>
    <property type="evidence" value="ECO:0007669"/>
    <property type="project" value="UniProtKB-SubCell"/>
</dbReference>
<evidence type="ECO:0000259" key="12">
    <source>
        <dbReference type="PROSITE" id="PS50157"/>
    </source>
</evidence>
<feature type="domain" description="C2H2-type" evidence="12">
    <location>
        <begin position="407"/>
        <end position="430"/>
    </location>
</feature>
<keyword evidence="3" id="KW-0677">Repeat</keyword>
<feature type="compositionally biased region" description="Basic residues" evidence="11">
    <location>
        <begin position="149"/>
        <end position="161"/>
    </location>
</feature>
<dbReference type="AlphaFoldDB" id="A0A182PCP7"/>
<feature type="region of interest" description="Disordered" evidence="11">
    <location>
        <begin position="239"/>
        <end position="328"/>
    </location>
</feature>
<evidence type="ECO:0000313" key="13">
    <source>
        <dbReference type="EnsemblMetazoa" id="AEPI004702-PA"/>
    </source>
</evidence>
<feature type="compositionally biased region" description="Low complexity" evidence="11">
    <location>
        <begin position="357"/>
        <end position="369"/>
    </location>
</feature>
<dbReference type="Gene3D" id="3.30.160.60">
    <property type="entry name" value="Classic Zinc Finger"/>
    <property type="match status" value="5"/>
</dbReference>
<evidence type="ECO:0000313" key="14">
    <source>
        <dbReference type="Proteomes" id="UP000075885"/>
    </source>
</evidence>
<comment type="similarity">
    <text evidence="8">Belongs to the snail C2H2-type zinc-finger protein family.</text>
</comment>
<dbReference type="STRING" id="199890.A0A182PCP7"/>
<dbReference type="FunFam" id="3.30.160.60:FF:000860">
    <property type="entry name" value="zinc finger protein SNAI2"/>
    <property type="match status" value="1"/>
</dbReference>
<feature type="domain" description="C2H2-type" evidence="12">
    <location>
        <begin position="461"/>
        <end position="488"/>
    </location>
</feature>
<keyword evidence="14" id="KW-1185">Reference proteome</keyword>
<feature type="compositionally biased region" description="Low complexity" evidence="11">
    <location>
        <begin position="519"/>
        <end position="529"/>
    </location>
</feature>
<dbReference type="SMART" id="SM00355">
    <property type="entry name" value="ZnF_C2H2"/>
    <property type="match status" value="5"/>
</dbReference>
<accession>A0A182PCP7</accession>
<feature type="region of interest" description="Disordered" evidence="11">
    <location>
        <begin position="345"/>
        <end position="370"/>
    </location>
</feature>
<feature type="compositionally biased region" description="Polar residues" evidence="11">
    <location>
        <begin position="179"/>
        <end position="191"/>
    </location>
</feature>
<feature type="region of interest" description="Disordered" evidence="11">
    <location>
        <begin position="144"/>
        <end position="208"/>
    </location>
</feature>
<dbReference type="PROSITE" id="PS50157">
    <property type="entry name" value="ZINC_FINGER_C2H2_2"/>
    <property type="match status" value="5"/>
</dbReference>
<dbReference type="PANTHER" id="PTHR23235:SF176">
    <property type="entry name" value="C2H2-TYPE DOMAIN-CONTAINING PROTEIN"/>
    <property type="match status" value="1"/>
</dbReference>
<dbReference type="GO" id="GO:0008270">
    <property type="term" value="F:zinc ion binding"/>
    <property type="evidence" value="ECO:0007669"/>
    <property type="project" value="UniProtKB-KW"/>
</dbReference>
<organism evidence="13 14">
    <name type="scientific">Anopheles epiroticus</name>
    <dbReference type="NCBI Taxonomy" id="199890"/>
    <lineage>
        <taxon>Eukaryota</taxon>
        <taxon>Metazoa</taxon>
        <taxon>Ecdysozoa</taxon>
        <taxon>Arthropoda</taxon>
        <taxon>Hexapoda</taxon>
        <taxon>Insecta</taxon>
        <taxon>Pterygota</taxon>
        <taxon>Neoptera</taxon>
        <taxon>Endopterygota</taxon>
        <taxon>Diptera</taxon>
        <taxon>Nematocera</taxon>
        <taxon>Culicoidea</taxon>
        <taxon>Culicidae</taxon>
        <taxon>Anophelinae</taxon>
        <taxon>Anopheles</taxon>
    </lineage>
</organism>
<evidence type="ECO:0000256" key="7">
    <source>
        <dbReference type="ARBA" id="ARBA00023242"/>
    </source>
</evidence>
<dbReference type="FunFam" id="3.30.160.60:FF:000693">
    <property type="entry name" value="Snail family zinc finger 1a"/>
    <property type="match status" value="1"/>
</dbReference>
<evidence type="ECO:0000256" key="8">
    <source>
        <dbReference type="ARBA" id="ARBA00037948"/>
    </source>
</evidence>
<evidence type="ECO:0000256" key="3">
    <source>
        <dbReference type="ARBA" id="ARBA00022737"/>
    </source>
</evidence>
<protein>
    <recommendedName>
        <fullName evidence="9">Escargot/snail protein homolog</fullName>
    </recommendedName>
</protein>
<keyword evidence="5" id="KW-0862">Zinc</keyword>
<feature type="domain" description="C2H2-type" evidence="12">
    <location>
        <begin position="433"/>
        <end position="460"/>
    </location>
</feature>
<feature type="compositionally biased region" description="Low complexity" evidence="11">
    <location>
        <begin position="83"/>
        <end position="93"/>
    </location>
</feature>
<keyword evidence="7" id="KW-0539">Nucleus</keyword>
<keyword evidence="6" id="KW-0238">DNA-binding</keyword>
<reference evidence="14" key="1">
    <citation type="submission" date="2013-03" db="EMBL/GenBank/DDBJ databases">
        <title>The Genome Sequence of Anopheles epiroticus epiroticus2.</title>
        <authorList>
            <consortium name="The Broad Institute Genomics Platform"/>
            <person name="Neafsey D.E."/>
            <person name="Howell P."/>
            <person name="Walker B."/>
            <person name="Young S.K."/>
            <person name="Zeng Q."/>
            <person name="Gargeya S."/>
            <person name="Fitzgerald M."/>
            <person name="Haas B."/>
            <person name="Abouelleil A."/>
            <person name="Allen A.W."/>
            <person name="Alvarado L."/>
            <person name="Arachchi H.M."/>
            <person name="Berlin A.M."/>
            <person name="Chapman S.B."/>
            <person name="Gainer-Dewar J."/>
            <person name="Goldberg J."/>
            <person name="Griggs A."/>
            <person name="Gujja S."/>
            <person name="Hansen M."/>
            <person name="Howarth C."/>
            <person name="Imamovic A."/>
            <person name="Ireland A."/>
            <person name="Larimer J."/>
            <person name="McCowan C."/>
            <person name="Murphy C."/>
            <person name="Pearson M."/>
            <person name="Poon T.W."/>
            <person name="Priest M."/>
            <person name="Roberts A."/>
            <person name="Saif S."/>
            <person name="Shea T."/>
            <person name="Sisk P."/>
            <person name="Sykes S."/>
            <person name="Wortman J."/>
            <person name="Nusbaum C."/>
            <person name="Birren B."/>
        </authorList>
    </citation>
    <scope>NUCLEOTIDE SEQUENCE [LARGE SCALE GENOMIC DNA]</scope>
    <source>
        <strain evidence="14">Epiroticus2</strain>
    </source>
</reference>
<feature type="domain" description="C2H2-type" evidence="12">
    <location>
        <begin position="372"/>
        <end position="399"/>
    </location>
</feature>
<reference evidence="13" key="2">
    <citation type="submission" date="2020-05" db="UniProtKB">
        <authorList>
            <consortium name="EnsemblMetazoa"/>
        </authorList>
    </citation>
    <scope>IDENTIFICATION</scope>
    <source>
        <strain evidence="13">Epiroticus2</strain>
    </source>
</reference>
<dbReference type="Proteomes" id="UP000075885">
    <property type="component" value="Unassembled WGS sequence"/>
</dbReference>
<evidence type="ECO:0000256" key="11">
    <source>
        <dbReference type="SAM" id="MobiDB-lite"/>
    </source>
</evidence>
<dbReference type="GO" id="GO:0000981">
    <property type="term" value="F:DNA-binding transcription factor activity, RNA polymerase II-specific"/>
    <property type="evidence" value="ECO:0007669"/>
    <property type="project" value="TreeGrafter"/>
</dbReference>
<dbReference type="VEuPathDB" id="VectorBase:AEPI004702"/>
<proteinExistence type="inferred from homology"/>
<evidence type="ECO:0000256" key="6">
    <source>
        <dbReference type="ARBA" id="ARBA00023125"/>
    </source>
</evidence>
<feature type="region of interest" description="Disordered" evidence="11">
    <location>
        <begin position="510"/>
        <end position="544"/>
    </location>
</feature>
<dbReference type="FunFam" id="3.30.160.60:FF:000043">
    <property type="entry name" value="Scratch family zinc finger 2"/>
    <property type="match status" value="1"/>
</dbReference>
<feature type="domain" description="C2H2-type" evidence="12">
    <location>
        <begin position="489"/>
        <end position="507"/>
    </location>
</feature>
<dbReference type="Pfam" id="PF00096">
    <property type="entry name" value="zf-C2H2"/>
    <property type="match status" value="5"/>
</dbReference>
<feature type="compositionally biased region" description="Polar residues" evidence="11">
    <location>
        <begin position="276"/>
        <end position="287"/>
    </location>
</feature>
<dbReference type="InterPro" id="IPR036236">
    <property type="entry name" value="Znf_C2H2_sf"/>
</dbReference>
<feature type="compositionally biased region" description="Low complexity" evidence="11">
    <location>
        <begin position="288"/>
        <end position="328"/>
    </location>
</feature>
<name>A0A182PCP7_9DIPT</name>
<dbReference type="PANTHER" id="PTHR23235">
    <property type="entry name" value="KRUEPPEL-LIKE TRANSCRIPTION FACTOR"/>
    <property type="match status" value="1"/>
</dbReference>
<evidence type="ECO:0000256" key="4">
    <source>
        <dbReference type="ARBA" id="ARBA00022771"/>
    </source>
</evidence>
<dbReference type="GO" id="GO:0000978">
    <property type="term" value="F:RNA polymerase II cis-regulatory region sequence-specific DNA binding"/>
    <property type="evidence" value="ECO:0007669"/>
    <property type="project" value="TreeGrafter"/>
</dbReference>
<comment type="subcellular location">
    <subcellularLocation>
        <location evidence="1">Nucleus</location>
    </subcellularLocation>
</comment>
<sequence length="568" mass="61130">MPTSIMQKNYSHCPLKKRPVFMCKEESMKNDSDGEMEPENLSTKPQDLSMKSLKKKARSESPEPLVVIKAEDTLPTPPPSSSPSPSDTKSPLSIPTPTYGSLPSIYYAGSRSPAASFPVYPAFPYGLPYPADFYSAYQGPHHPATGLPLHHHHHHHLHPHHSQISPPRSEPLSPYSAGQHDTSSGSPSASPTHLFRPERHSLSPPPSMVVPAYPAELRLNQNNNIIKSDSPFARAQHRFMPYPPMHHHPHHHGHHPAHPHPLMMSSASVADHPSLSPASSHTSFNSYLSSRGRSLSPISSSAPASPGADSEENNNSLTATNGNSTLLSSSSSGCSSILTEKSTSSANILQKKDGSGEKSASSSPSNAGAPRYQCPDCGKSYSTYSGLSKHQQFHCPAAEGNQAQKTFVCKECDKPYKTLGALKMHIRTHTLPCKCTHCDKAFSRPWLLQGHIRTHTGEKPFVCKLCSRAFADRSNLRAHQQTHEDVKRFKCPTCTKSFSRLPLLTKHAESGCPGGSGSGSSSAGSPVPSLARSDSPHSQNGGAACSLPEDSFIPTVLPHGAGGNIAVY</sequence>
<dbReference type="EnsemblMetazoa" id="AEPI004702-RA">
    <property type="protein sequence ID" value="AEPI004702-PA"/>
    <property type="gene ID" value="AEPI004702"/>
</dbReference>
<evidence type="ECO:0000256" key="10">
    <source>
        <dbReference type="PROSITE-ProRule" id="PRU00042"/>
    </source>
</evidence>
<dbReference type="PROSITE" id="PS00028">
    <property type="entry name" value="ZINC_FINGER_C2H2_1"/>
    <property type="match status" value="4"/>
</dbReference>
<dbReference type="InterPro" id="IPR013087">
    <property type="entry name" value="Znf_C2H2_type"/>
</dbReference>
<evidence type="ECO:0000256" key="1">
    <source>
        <dbReference type="ARBA" id="ARBA00004123"/>
    </source>
</evidence>
<dbReference type="SUPFAM" id="SSF57667">
    <property type="entry name" value="beta-beta-alpha zinc fingers"/>
    <property type="match status" value="2"/>
</dbReference>
<feature type="compositionally biased region" description="Basic residues" evidence="11">
    <location>
        <begin position="245"/>
        <end position="258"/>
    </location>
</feature>
<evidence type="ECO:0000256" key="2">
    <source>
        <dbReference type="ARBA" id="ARBA00022723"/>
    </source>
</evidence>
<evidence type="ECO:0000256" key="9">
    <source>
        <dbReference type="ARBA" id="ARBA00073761"/>
    </source>
</evidence>
<keyword evidence="2" id="KW-0479">Metal-binding</keyword>
<feature type="region of interest" description="Disordered" evidence="11">
    <location>
        <begin position="24"/>
        <end position="95"/>
    </location>
</feature>
<keyword evidence="4 10" id="KW-0863">Zinc-finger</keyword>